<sequence>MDNLHGKRVIITGAARRLGRQFALTCAKAGASVVIHHGHSAEEARQLAGEIKELGGSAEIIQADLSNPSEAITAFERQLEAESGWYALINNAAIFEPVKFADTSLAVWNRHMDINLTMPFLLSQSFARKLGKQPGRIINIVDWRALRPGKDHFAYTISKSALAAMTQSLAVILAPHIQVNALALGAILPPSDGGNEDKIIEPVPAGRWAKLEELNEAMLFLLTGPEYITGEIIHLDGGRHLV</sequence>
<dbReference type="InterPro" id="IPR020904">
    <property type="entry name" value="Sc_DH/Rdtase_CS"/>
</dbReference>
<dbReference type="OrthoDB" id="9805904at2"/>
<dbReference type="Proteomes" id="UP000256388">
    <property type="component" value="Unassembled WGS sequence"/>
</dbReference>
<name>A0A347ZTT7_9CHLR</name>
<dbReference type="PRINTS" id="PR00081">
    <property type="entry name" value="GDHRDH"/>
</dbReference>
<dbReference type="GO" id="GO:0016491">
    <property type="term" value="F:oxidoreductase activity"/>
    <property type="evidence" value="ECO:0007669"/>
    <property type="project" value="UniProtKB-KW"/>
</dbReference>
<dbReference type="PROSITE" id="PS00061">
    <property type="entry name" value="ADH_SHORT"/>
    <property type="match status" value="1"/>
</dbReference>
<dbReference type="RefSeq" id="WP_116223865.1">
    <property type="nucleotide sequence ID" value="NZ_AP018437.1"/>
</dbReference>
<dbReference type="EMBL" id="QUMS01000001">
    <property type="protein sequence ID" value="REG10701.1"/>
    <property type="molecule type" value="Genomic_DNA"/>
</dbReference>
<evidence type="ECO:0000256" key="1">
    <source>
        <dbReference type="ARBA" id="ARBA00006484"/>
    </source>
</evidence>
<gene>
    <name evidence="3" type="ORF">DFR64_0561</name>
</gene>
<dbReference type="PANTHER" id="PTHR43639">
    <property type="entry name" value="OXIDOREDUCTASE, SHORT-CHAIN DEHYDROGENASE/REDUCTASE FAMILY (AFU_ORTHOLOGUE AFUA_5G02870)"/>
    <property type="match status" value="1"/>
</dbReference>
<reference evidence="3 4" key="1">
    <citation type="submission" date="2018-08" db="EMBL/GenBank/DDBJ databases">
        <title>Genomic Encyclopedia of Type Strains, Phase IV (KMG-IV): sequencing the most valuable type-strain genomes for metagenomic binning, comparative biology and taxonomic classification.</title>
        <authorList>
            <person name="Goeker M."/>
        </authorList>
    </citation>
    <scope>NUCLEOTIDE SEQUENCE [LARGE SCALE GENOMIC DNA]</scope>
    <source>
        <strain evidence="3 4">DSM 23923</strain>
    </source>
</reference>
<evidence type="ECO:0000313" key="4">
    <source>
        <dbReference type="Proteomes" id="UP000256388"/>
    </source>
</evidence>
<evidence type="ECO:0000313" key="3">
    <source>
        <dbReference type="EMBL" id="REG10701.1"/>
    </source>
</evidence>
<dbReference type="Gene3D" id="3.40.50.720">
    <property type="entry name" value="NAD(P)-binding Rossmann-like Domain"/>
    <property type="match status" value="1"/>
</dbReference>
<comment type="similarity">
    <text evidence="1">Belongs to the short-chain dehydrogenases/reductases (SDR) family.</text>
</comment>
<organism evidence="3 4">
    <name type="scientific">Pelolinea submarina</name>
    <dbReference type="NCBI Taxonomy" id="913107"/>
    <lineage>
        <taxon>Bacteria</taxon>
        <taxon>Bacillati</taxon>
        <taxon>Chloroflexota</taxon>
        <taxon>Anaerolineae</taxon>
        <taxon>Anaerolineales</taxon>
        <taxon>Anaerolineaceae</taxon>
        <taxon>Pelolinea</taxon>
    </lineage>
</organism>
<dbReference type="PANTHER" id="PTHR43639:SF1">
    <property type="entry name" value="SHORT-CHAIN DEHYDROGENASE_REDUCTASE FAMILY PROTEIN"/>
    <property type="match status" value="1"/>
</dbReference>
<protein>
    <submittedName>
        <fullName evidence="3">Pteridine reductase</fullName>
    </submittedName>
</protein>
<accession>A0A347ZTT7</accession>
<evidence type="ECO:0000256" key="2">
    <source>
        <dbReference type="ARBA" id="ARBA00023002"/>
    </source>
</evidence>
<dbReference type="InterPro" id="IPR036291">
    <property type="entry name" value="NAD(P)-bd_dom_sf"/>
</dbReference>
<proteinExistence type="inferred from homology"/>
<dbReference type="Pfam" id="PF13561">
    <property type="entry name" value="adh_short_C2"/>
    <property type="match status" value="1"/>
</dbReference>
<keyword evidence="2" id="KW-0560">Oxidoreductase</keyword>
<keyword evidence="4" id="KW-1185">Reference proteome</keyword>
<dbReference type="PRINTS" id="PR00080">
    <property type="entry name" value="SDRFAMILY"/>
</dbReference>
<dbReference type="SUPFAM" id="SSF51735">
    <property type="entry name" value="NAD(P)-binding Rossmann-fold domains"/>
    <property type="match status" value="1"/>
</dbReference>
<comment type="caution">
    <text evidence="3">The sequence shown here is derived from an EMBL/GenBank/DDBJ whole genome shotgun (WGS) entry which is preliminary data.</text>
</comment>
<dbReference type="InterPro" id="IPR002347">
    <property type="entry name" value="SDR_fam"/>
</dbReference>
<dbReference type="AlphaFoldDB" id="A0A347ZTT7"/>